<gene>
    <name evidence="1" type="ORF">S01H4_34909</name>
</gene>
<accession>X1BTF8</accession>
<organism evidence="1">
    <name type="scientific">marine sediment metagenome</name>
    <dbReference type="NCBI Taxonomy" id="412755"/>
    <lineage>
        <taxon>unclassified sequences</taxon>
        <taxon>metagenomes</taxon>
        <taxon>ecological metagenomes</taxon>
    </lineage>
</organism>
<protein>
    <submittedName>
        <fullName evidence="1">Uncharacterized protein</fullName>
    </submittedName>
</protein>
<evidence type="ECO:0000313" key="1">
    <source>
        <dbReference type="EMBL" id="GAG75431.1"/>
    </source>
</evidence>
<proteinExistence type="predicted"/>
<feature type="non-terminal residue" evidence="1">
    <location>
        <position position="40"/>
    </location>
</feature>
<sequence length="40" mass="4329">MVYVPNISQKLQADVSVVNWVNNIPGAVSGTAVERSTDLR</sequence>
<comment type="caution">
    <text evidence="1">The sequence shown here is derived from an EMBL/GenBank/DDBJ whole genome shotgun (WGS) entry which is preliminary data.</text>
</comment>
<name>X1BTF8_9ZZZZ</name>
<reference evidence="1" key="1">
    <citation type="journal article" date="2014" name="Front. Microbiol.">
        <title>High frequency of phylogenetically diverse reductive dehalogenase-homologous genes in deep subseafloor sedimentary metagenomes.</title>
        <authorList>
            <person name="Kawai M."/>
            <person name="Futagami T."/>
            <person name="Toyoda A."/>
            <person name="Takaki Y."/>
            <person name="Nishi S."/>
            <person name="Hori S."/>
            <person name="Arai W."/>
            <person name="Tsubouchi T."/>
            <person name="Morono Y."/>
            <person name="Uchiyama I."/>
            <person name="Ito T."/>
            <person name="Fujiyama A."/>
            <person name="Inagaki F."/>
            <person name="Takami H."/>
        </authorList>
    </citation>
    <scope>NUCLEOTIDE SEQUENCE</scope>
    <source>
        <strain evidence="1">Expedition CK06-06</strain>
    </source>
</reference>
<dbReference type="AlphaFoldDB" id="X1BTF8"/>
<dbReference type="EMBL" id="BART01018499">
    <property type="protein sequence ID" value="GAG75431.1"/>
    <property type="molecule type" value="Genomic_DNA"/>
</dbReference>